<dbReference type="PROSITE" id="PS50005">
    <property type="entry name" value="TPR"/>
    <property type="match status" value="1"/>
</dbReference>
<accession>A0A2A4GCG3</accession>
<keyword evidence="1" id="KW-0802">TPR repeat</keyword>
<gene>
    <name evidence="2" type="ORF">B7P33_03080</name>
</gene>
<dbReference type="InterPro" id="IPR019734">
    <property type="entry name" value="TPR_rpt"/>
</dbReference>
<dbReference type="AlphaFoldDB" id="A0A2A4GCG3"/>
<dbReference type="OrthoDB" id="935812at2"/>
<dbReference type="PROSITE" id="PS51257">
    <property type="entry name" value="PROKAR_LIPOPROTEIN"/>
    <property type="match status" value="1"/>
</dbReference>
<reference evidence="2 3" key="1">
    <citation type="submission" date="2017-04" db="EMBL/GenBank/DDBJ databases">
        <title>A new member of the family Flavobacteriaceae isolated from ascidians.</title>
        <authorList>
            <person name="Chen L."/>
        </authorList>
    </citation>
    <scope>NUCLEOTIDE SEQUENCE [LARGE SCALE GENOMIC DNA]</scope>
    <source>
        <strain evidence="2 3">HQA918</strain>
    </source>
</reference>
<dbReference type="EMBL" id="NBWU01000001">
    <property type="protein sequence ID" value="PCE66297.1"/>
    <property type="molecule type" value="Genomic_DNA"/>
</dbReference>
<dbReference type="InterPro" id="IPR011990">
    <property type="entry name" value="TPR-like_helical_dom_sf"/>
</dbReference>
<dbReference type="Pfam" id="PF14559">
    <property type="entry name" value="TPR_19"/>
    <property type="match status" value="1"/>
</dbReference>
<organism evidence="2 3">
    <name type="scientific">Sediminicola luteus</name>
    <dbReference type="NCBI Taxonomy" id="319238"/>
    <lineage>
        <taxon>Bacteria</taxon>
        <taxon>Pseudomonadati</taxon>
        <taxon>Bacteroidota</taxon>
        <taxon>Flavobacteriia</taxon>
        <taxon>Flavobacteriales</taxon>
        <taxon>Flavobacteriaceae</taxon>
        <taxon>Sediminicola</taxon>
    </lineage>
</organism>
<dbReference type="SUPFAM" id="SSF48452">
    <property type="entry name" value="TPR-like"/>
    <property type="match status" value="1"/>
</dbReference>
<sequence>MERSWPYYLSIILVACFVSCGSPSEKSGQATHVSRFHYQGTAENMNALAYALEQDPTNAHAWREFSIPYLKRGMPGAWKKAMDSAVKYEPKSLTPIRGYNYLWFYRDYKKAIADFNASDTLTPHLDYPQGHSVDYWRGIAYLGLQDYPNSIAFWDKHIAKETADSGEDWVEIEAWLFRGIAHFESGKLTAAQADFEKALTYGKKSADAHYYLAQIHAAQARPKLARNELNLAKQDFKAGYFNFKDSYTETLRQIYWEDLETLEKEYLQSPSK</sequence>
<proteinExistence type="predicted"/>
<dbReference type="RefSeq" id="WP_097441819.1">
    <property type="nucleotide sequence ID" value="NZ_NBWU01000001.1"/>
</dbReference>
<dbReference type="Proteomes" id="UP000219559">
    <property type="component" value="Unassembled WGS sequence"/>
</dbReference>
<feature type="repeat" description="TPR" evidence="1">
    <location>
        <begin position="172"/>
        <end position="205"/>
    </location>
</feature>
<comment type="caution">
    <text evidence="2">The sequence shown here is derived from an EMBL/GenBank/DDBJ whole genome shotgun (WGS) entry which is preliminary data.</text>
</comment>
<name>A0A2A4GCG3_9FLAO</name>
<dbReference type="Gene3D" id="1.25.40.10">
    <property type="entry name" value="Tetratricopeptide repeat domain"/>
    <property type="match status" value="2"/>
</dbReference>
<evidence type="ECO:0000313" key="3">
    <source>
        <dbReference type="Proteomes" id="UP000219559"/>
    </source>
</evidence>
<protein>
    <submittedName>
        <fullName evidence="2">Uncharacterized protein</fullName>
    </submittedName>
</protein>
<keyword evidence="3" id="KW-1185">Reference proteome</keyword>
<evidence type="ECO:0000313" key="2">
    <source>
        <dbReference type="EMBL" id="PCE66297.1"/>
    </source>
</evidence>
<evidence type="ECO:0000256" key="1">
    <source>
        <dbReference type="PROSITE-ProRule" id="PRU00339"/>
    </source>
</evidence>